<dbReference type="RefSeq" id="WP_213430872.1">
    <property type="nucleotide sequence ID" value="NZ_AP031286.1"/>
</dbReference>
<feature type="compositionally biased region" description="Polar residues" evidence="1">
    <location>
        <begin position="31"/>
        <end position="40"/>
    </location>
</feature>
<gene>
    <name evidence="2" type="ORF">WJ0W_003531</name>
</gene>
<reference evidence="2" key="1">
    <citation type="submission" date="2022-06" db="EMBL/GenBank/DDBJ databases">
        <authorList>
            <person name="Dietemann V."/>
            <person name="Ory F."/>
            <person name="Dainat B."/>
            <person name="Oberhansli S."/>
        </authorList>
    </citation>
    <scope>NUCLEOTIDE SEQUENCE</scope>
    <source>
        <strain evidence="2">Ena-SAMPLE-TAB-26-04-2022-14:26:32:270-5432</strain>
    </source>
</reference>
<keyword evidence="3" id="KW-1185">Reference proteome</keyword>
<sequence length="51" mass="5917">MDRKRFPPDVEEYLHRVCLNAVLRAIENGTYKQPQDNQDNTEVELLKAGNS</sequence>
<name>A0ABN8U972_9BACL</name>
<dbReference type="EMBL" id="CALYLO010000004">
    <property type="protein sequence ID" value="CAH8246296.1"/>
    <property type="molecule type" value="Genomic_DNA"/>
</dbReference>
<proteinExistence type="predicted"/>
<protein>
    <submittedName>
        <fullName evidence="2">Uncharacterized protein</fullName>
    </submittedName>
</protein>
<evidence type="ECO:0000256" key="1">
    <source>
        <dbReference type="SAM" id="MobiDB-lite"/>
    </source>
</evidence>
<accession>A0ABN8U972</accession>
<evidence type="ECO:0000313" key="2">
    <source>
        <dbReference type="EMBL" id="CAH8246296.1"/>
    </source>
</evidence>
<feature type="region of interest" description="Disordered" evidence="1">
    <location>
        <begin position="31"/>
        <end position="51"/>
    </location>
</feature>
<dbReference type="Proteomes" id="UP001154322">
    <property type="component" value="Unassembled WGS sequence"/>
</dbReference>
<evidence type="ECO:0000313" key="3">
    <source>
        <dbReference type="Proteomes" id="UP001154322"/>
    </source>
</evidence>
<organism evidence="2 3">
    <name type="scientific">Paenibacillus melissococcoides</name>
    <dbReference type="NCBI Taxonomy" id="2912268"/>
    <lineage>
        <taxon>Bacteria</taxon>
        <taxon>Bacillati</taxon>
        <taxon>Bacillota</taxon>
        <taxon>Bacilli</taxon>
        <taxon>Bacillales</taxon>
        <taxon>Paenibacillaceae</taxon>
        <taxon>Paenibacillus</taxon>
    </lineage>
</organism>
<comment type="caution">
    <text evidence="2">The sequence shown here is derived from an EMBL/GenBank/DDBJ whole genome shotgun (WGS) entry which is preliminary data.</text>
</comment>